<protein>
    <submittedName>
        <fullName evidence="9">Protein IMPACT</fullName>
    </submittedName>
</protein>
<evidence type="ECO:0000313" key="10">
    <source>
        <dbReference type="Proteomes" id="UP000198287"/>
    </source>
</evidence>
<keyword evidence="6" id="KW-0346">Stress response</keyword>
<dbReference type="EMBL" id="LNIX01000002">
    <property type="protein sequence ID" value="OXA60860.1"/>
    <property type="molecule type" value="Genomic_DNA"/>
</dbReference>
<proteinExistence type="inferred from homology"/>
<comment type="subcellular location">
    <subcellularLocation>
        <location evidence="1">Cytoplasm</location>
    </subcellularLocation>
</comment>
<keyword evidence="4" id="KW-0678">Repressor</keyword>
<dbReference type="AlphaFoldDB" id="A0A226EUF7"/>
<dbReference type="Proteomes" id="UP000198287">
    <property type="component" value="Unassembled WGS sequence"/>
</dbReference>
<evidence type="ECO:0000259" key="8">
    <source>
        <dbReference type="PROSITE" id="PS50908"/>
    </source>
</evidence>
<evidence type="ECO:0000256" key="2">
    <source>
        <dbReference type="ARBA" id="ARBA00007665"/>
    </source>
</evidence>
<dbReference type="InterPro" id="IPR006575">
    <property type="entry name" value="RWD_dom"/>
</dbReference>
<keyword evidence="10" id="KW-1185">Reference proteome</keyword>
<dbReference type="Gene3D" id="3.10.110.10">
    <property type="entry name" value="Ubiquitin Conjugating Enzyme"/>
    <property type="match status" value="1"/>
</dbReference>
<dbReference type="SUPFAM" id="SSF54211">
    <property type="entry name" value="Ribosomal protein S5 domain 2-like"/>
    <property type="match status" value="1"/>
</dbReference>
<dbReference type="SUPFAM" id="SSF54495">
    <property type="entry name" value="UBC-like"/>
    <property type="match status" value="1"/>
</dbReference>
<dbReference type="InterPro" id="IPR016135">
    <property type="entry name" value="UBQ-conjugating_enzyme/RWD"/>
</dbReference>
<dbReference type="CDD" id="cd23821">
    <property type="entry name" value="RWD_IMPACT"/>
    <property type="match status" value="1"/>
</dbReference>
<keyword evidence="5" id="KW-0810">Translation regulation</keyword>
<dbReference type="InterPro" id="IPR036956">
    <property type="entry name" value="Impact_N_sf"/>
</dbReference>
<comment type="similarity">
    <text evidence="2">Belongs to the IMPACT family.</text>
</comment>
<evidence type="ECO:0000256" key="3">
    <source>
        <dbReference type="ARBA" id="ARBA00022490"/>
    </source>
</evidence>
<comment type="caution">
    <text evidence="9">The sequence shown here is derived from an EMBL/GenBank/DDBJ whole genome shotgun (WGS) entry which is preliminary data.</text>
</comment>
<dbReference type="GO" id="GO:0006446">
    <property type="term" value="P:regulation of translational initiation"/>
    <property type="evidence" value="ECO:0007669"/>
    <property type="project" value="TreeGrafter"/>
</dbReference>
<dbReference type="SMART" id="SM00591">
    <property type="entry name" value="RWD"/>
    <property type="match status" value="1"/>
</dbReference>
<dbReference type="Pfam" id="PF01205">
    <property type="entry name" value="Impact_N"/>
    <property type="match status" value="1"/>
</dbReference>
<dbReference type="InterPro" id="IPR020568">
    <property type="entry name" value="Ribosomal_Su5_D2-typ_SF"/>
</dbReference>
<evidence type="ECO:0000256" key="7">
    <source>
        <dbReference type="SAM" id="MobiDB-lite"/>
    </source>
</evidence>
<dbReference type="InterPro" id="IPR023582">
    <property type="entry name" value="Impact"/>
</dbReference>
<dbReference type="OrthoDB" id="69641at2759"/>
<evidence type="ECO:0000313" key="9">
    <source>
        <dbReference type="EMBL" id="OXA60860.1"/>
    </source>
</evidence>
<dbReference type="InterPro" id="IPR001498">
    <property type="entry name" value="Impact_N"/>
</dbReference>
<dbReference type="GO" id="GO:0140469">
    <property type="term" value="P:GCN2-mediated signaling"/>
    <property type="evidence" value="ECO:0007669"/>
    <property type="project" value="TreeGrafter"/>
</dbReference>
<accession>A0A226EUF7</accession>
<gene>
    <name evidence="9" type="ORF">Fcan01_05253</name>
</gene>
<organism evidence="9 10">
    <name type="scientific">Folsomia candida</name>
    <name type="common">Springtail</name>
    <dbReference type="NCBI Taxonomy" id="158441"/>
    <lineage>
        <taxon>Eukaryota</taxon>
        <taxon>Metazoa</taxon>
        <taxon>Ecdysozoa</taxon>
        <taxon>Arthropoda</taxon>
        <taxon>Hexapoda</taxon>
        <taxon>Collembola</taxon>
        <taxon>Entomobryomorpha</taxon>
        <taxon>Isotomoidea</taxon>
        <taxon>Isotomidae</taxon>
        <taxon>Proisotominae</taxon>
        <taxon>Folsomia</taxon>
    </lineage>
</organism>
<dbReference type="STRING" id="158441.A0A226EUF7"/>
<sequence length="364" mass="41319">MIKSRFMKHKSDVDLIKRKLVGEERRGFFRHKGIREERMSDQNDNATLQREELEALSSIYGDDFTLEDDHPPTFSVVIRQQSSTASLGEKEASLMVTFETDYPCKAPPIFQLSIPWIRGDDKMAIIAELEQIYLDNMGESIVYLWVERLRELVDKDVNTASVKPATSSTSLSTLPLSGEFVQTSSSQPELSEGANADNTEEKAIQLPGGTVMTDVNILRKFEAQCQSSSVRKLTISTGEPFTDRKSTFQAHLAPIHDQAQVRIVMDELYENKKIAAATHNMYAYRLWNEGRNSFLQDCDDDGETHAGSRLLHLLQILDCRNVIVVVSRWFGGIQLHGDRFKHINNVARQLLEQQGFIHIKTSKK</sequence>
<evidence type="ECO:0000256" key="6">
    <source>
        <dbReference type="ARBA" id="ARBA00023016"/>
    </source>
</evidence>
<dbReference type="PANTHER" id="PTHR16301">
    <property type="entry name" value="IMPACT-RELATED"/>
    <property type="match status" value="1"/>
</dbReference>
<dbReference type="GO" id="GO:0005737">
    <property type="term" value="C:cytoplasm"/>
    <property type="evidence" value="ECO:0007669"/>
    <property type="project" value="UniProtKB-SubCell"/>
</dbReference>
<name>A0A226EUF7_FOLCA</name>
<dbReference type="PROSITE" id="PS50908">
    <property type="entry name" value="RWD"/>
    <property type="match status" value="1"/>
</dbReference>
<evidence type="ECO:0000256" key="1">
    <source>
        <dbReference type="ARBA" id="ARBA00004496"/>
    </source>
</evidence>
<keyword evidence="3" id="KW-0963">Cytoplasm</keyword>
<evidence type="ECO:0000256" key="4">
    <source>
        <dbReference type="ARBA" id="ARBA00022491"/>
    </source>
</evidence>
<dbReference type="PANTHER" id="PTHR16301:SF25">
    <property type="entry name" value="PROTEIN IMPACT"/>
    <property type="match status" value="1"/>
</dbReference>
<feature type="region of interest" description="Disordered" evidence="7">
    <location>
        <begin position="182"/>
        <end position="201"/>
    </location>
</feature>
<dbReference type="OMA" id="FYEISAP"/>
<evidence type="ECO:0000256" key="5">
    <source>
        <dbReference type="ARBA" id="ARBA00022845"/>
    </source>
</evidence>
<feature type="domain" description="RWD" evidence="8">
    <location>
        <begin position="51"/>
        <end position="156"/>
    </location>
</feature>
<dbReference type="Gene3D" id="3.30.230.30">
    <property type="entry name" value="Impact, N-terminal domain"/>
    <property type="match status" value="1"/>
</dbReference>
<reference evidence="9 10" key="1">
    <citation type="submission" date="2015-12" db="EMBL/GenBank/DDBJ databases">
        <title>The genome of Folsomia candida.</title>
        <authorList>
            <person name="Faddeeva A."/>
            <person name="Derks M.F."/>
            <person name="Anvar Y."/>
            <person name="Smit S."/>
            <person name="Van Straalen N."/>
            <person name="Roelofs D."/>
        </authorList>
    </citation>
    <scope>NUCLEOTIDE SEQUENCE [LARGE SCALE GENOMIC DNA]</scope>
    <source>
        <strain evidence="9 10">VU population</strain>
        <tissue evidence="9">Whole body</tissue>
    </source>
</reference>
<dbReference type="Pfam" id="PF05773">
    <property type="entry name" value="RWD"/>
    <property type="match status" value="1"/>
</dbReference>